<gene>
    <name evidence="2" type="ORF">Q5H94_15330</name>
</gene>
<reference evidence="2" key="1">
    <citation type="submission" date="2023-07" db="EMBL/GenBank/DDBJ databases">
        <authorList>
            <person name="Kim M.K."/>
        </authorList>
    </citation>
    <scope>NUCLEOTIDE SEQUENCE</scope>
    <source>
        <strain evidence="2">CA1-15</strain>
    </source>
</reference>
<protein>
    <submittedName>
        <fullName evidence="2">Uncharacterized protein</fullName>
    </submittedName>
</protein>
<evidence type="ECO:0000313" key="2">
    <source>
        <dbReference type="EMBL" id="MDO7843704.1"/>
    </source>
</evidence>
<feature type="region of interest" description="Disordered" evidence="1">
    <location>
        <begin position="95"/>
        <end position="122"/>
    </location>
</feature>
<proteinExistence type="predicted"/>
<dbReference type="EMBL" id="JAUQSZ010000011">
    <property type="protein sequence ID" value="MDO7843704.1"/>
    <property type="molecule type" value="Genomic_DNA"/>
</dbReference>
<organism evidence="2 3">
    <name type="scientific">Sphingomonas immobilis</name>
    <dbReference type="NCBI Taxonomy" id="3063997"/>
    <lineage>
        <taxon>Bacteria</taxon>
        <taxon>Pseudomonadati</taxon>
        <taxon>Pseudomonadota</taxon>
        <taxon>Alphaproteobacteria</taxon>
        <taxon>Sphingomonadales</taxon>
        <taxon>Sphingomonadaceae</taxon>
        <taxon>Sphingomonas</taxon>
    </lineage>
</organism>
<keyword evidence="3" id="KW-1185">Reference proteome</keyword>
<name>A0ABT9A1K1_9SPHN</name>
<sequence length="142" mass="14576">MPRSLGTTSITTIWDKFDGVVRSSAAEIDPDELNLPCMVDAYGAIVPGNAGAYGHIMISAPGESEETFNLNSTLGVADATGVPAMAMTKSTGAIDLPITRPGSSIPSTPMSTAPGSRGVNKVRRGFNNSVTAVRAKGAPWPG</sequence>
<accession>A0ABT9A1K1</accession>
<evidence type="ECO:0000313" key="3">
    <source>
        <dbReference type="Proteomes" id="UP001176468"/>
    </source>
</evidence>
<evidence type="ECO:0000256" key="1">
    <source>
        <dbReference type="SAM" id="MobiDB-lite"/>
    </source>
</evidence>
<comment type="caution">
    <text evidence="2">The sequence shown here is derived from an EMBL/GenBank/DDBJ whole genome shotgun (WGS) entry which is preliminary data.</text>
</comment>
<dbReference type="RefSeq" id="WP_304562165.1">
    <property type="nucleotide sequence ID" value="NZ_JAUQSZ010000011.1"/>
</dbReference>
<dbReference type="Proteomes" id="UP001176468">
    <property type="component" value="Unassembled WGS sequence"/>
</dbReference>
<feature type="compositionally biased region" description="Polar residues" evidence="1">
    <location>
        <begin position="101"/>
        <end position="114"/>
    </location>
</feature>